<dbReference type="EMBL" id="BPVZ01000009">
    <property type="protein sequence ID" value="GKU96092.1"/>
    <property type="molecule type" value="Genomic_DNA"/>
</dbReference>
<reference evidence="4 5" key="1">
    <citation type="journal article" date="2021" name="Commun. Biol.">
        <title>The genome of Shorea leprosula (Dipterocarpaceae) highlights the ecological relevance of drought in aseasonal tropical rainforests.</title>
        <authorList>
            <person name="Ng K.K.S."/>
            <person name="Kobayashi M.J."/>
            <person name="Fawcett J.A."/>
            <person name="Hatakeyama M."/>
            <person name="Paape T."/>
            <person name="Ng C.H."/>
            <person name="Ang C.C."/>
            <person name="Tnah L.H."/>
            <person name="Lee C.T."/>
            <person name="Nishiyama T."/>
            <person name="Sese J."/>
            <person name="O'Brien M.J."/>
            <person name="Copetti D."/>
            <person name="Mohd Noor M.I."/>
            <person name="Ong R.C."/>
            <person name="Putra M."/>
            <person name="Sireger I.Z."/>
            <person name="Indrioko S."/>
            <person name="Kosugi Y."/>
            <person name="Izuno A."/>
            <person name="Isagi Y."/>
            <person name="Lee S.L."/>
            <person name="Shimizu K.K."/>
        </authorList>
    </citation>
    <scope>NUCLEOTIDE SEQUENCE [LARGE SCALE GENOMIC DNA]</scope>
    <source>
        <strain evidence="4">214</strain>
    </source>
</reference>
<evidence type="ECO:0000313" key="4">
    <source>
        <dbReference type="EMBL" id="GKU96092.1"/>
    </source>
</evidence>
<feature type="compositionally biased region" description="Basic and acidic residues" evidence="2">
    <location>
        <begin position="202"/>
        <end position="220"/>
    </location>
</feature>
<feature type="compositionally biased region" description="Polar residues" evidence="2">
    <location>
        <begin position="223"/>
        <end position="237"/>
    </location>
</feature>
<dbReference type="AlphaFoldDB" id="A0AAV5IE05"/>
<dbReference type="InterPro" id="IPR013083">
    <property type="entry name" value="Znf_RING/FYVE/PHD"/>
</dbReference>
<evidence type="ECO:0000313" key="5">
    <source>
        <dbReference type="Proteomes" id="UP001054252"/>
    </source>
</evidence>
<evidence type="ECO:0000256" key="1">
    <source>
        <dbReference type="PROSITE-ProRule" id="PRU00175"/>
    </source>
</evidence>
<feature type="domain" description="RING-type" evidence="3">
    <location>
        <begin position="47"/>
        <end position="92"/>
    </location>
</feature>
<keyword evidence="1" id="KW-0862">Zinc</keyword>
<dbReference type="PANTHER" id="PTHR34451">
    <property type="entry name" value="PHD FINGER FAMILY PROTEIN"/>
    <property type="match status" value="1"/>
</dbReference>
<protein>
    <recommendedName>
        <fullName evidence="3">RING-type domain-containing protein</fullName>
    </recommendedName>
</protein>
<organism evidence="4 5">
    <name type="scientific">Rubroshorea leprosula</name>
    <dbReference type="NCBI Taxonomy" id="152421"/>
    <lineage>
        <taxon>Eukaryota</taxon>
        <taxon>Viridiplantae</taxon>
        <taxon>Streptophyta</taxon>
        <taxon>Embryophyta</taxon>
        <taxon>Tracheophyta</taxon>
        <taxon>Spermatophyta</taxon>
        <taxon>Magnoliopsida</taxon>
        <taxon>eudicotyledons</taxon>
        <taxon>Gunneridae</taxon>
        <taxon>Pentapetalae</taxon>
        <taxon>rosids</taxon>
        <taxon>malvids</taxon>
        <taxon>Malvales</taxon>
        <taxon>Dipterocarpaceae</taxon>
        <taxon>Rubroshorea</taxon>
    </lineage>
</organism>
<evidence type="ECO:0000256" key="2">
    <source>
        <dbReference type="SAM" id="MobiDB-lite"/>
    </source>
</evidence>
<gene>
    <name evidence="4" type="ORF">SLEP1_g9369</name>
</gene>
<keyword evidence="1" id="KW-0479">Metal-binding</keyword>
<name>A0AAV5IE05_9ROSI</name>
<dbReference type="PROSITE" id="PS50089">
    <property type="entry name" value="ZF_RING_2"/>
    <property type="match status" value="1"/>
</dbReference>
<accession>A0AAV5IE05</accession>
<dbReference type="InterPro" id="IPR001841">
    <property type="entry name" value="Znf_RING"/>
</dbReference>
<evidence type="ECO:0000259" key="3">
    <source>
        <dbReference type="PROSITE" id="PS50089"/>
    </source>
</evidence>
<dbReference type="Proteomes" id="UP001054252">
    <property type="component" value="Unassembled WGS sequence"/>
</dbReference>
<feature type="region of interest" description="Disordered" evidence="2">
    <location>
        <begin position="187"/>
        <end position="237"/>
    </location>
</feature>
<dbReference type="GO" id="GO:0008270">
    <property type="term" value="F:zinc ion binding"/>
    <property type="evidence" value="ECO:0007669"/>
    <property type="project" value="UniProtKB-KW"/>
</dbReference>
<sequence>MMKQEQMAQCGSCNAKDVVFLHNIRQRGIFRRFCTNCVLKSHLGLFCPICLEVFSEPPPAHQRLICFKCPAICHRTCPSQFSNSSAFICPTCYNPGFNFFNVNPDNRSKPGPVHELGKDEGLRFIEKEASKALLAAAKLSAVSMTKAAANLRMDAERKVKEAALARKRARDALERLAFFAAKENVENGREKGPINGPVVTKSRVDAQAETKRNGLSEDKGSNGLHSVSPVNATKLQR</sequence>
<dbReference type="Gene3D" id="3.30.40.10">
    <property type="entry name" value="Zinc/RING finger domain, C3HC4 (zinc finger)"/>
    <property type="match status" value="1"/>
</dbReference>
<keyword evidence="5" id="KW-1185">Reference proteome</keyword>
<proteinExistence type="predicted"/>
<dbReference type="PANTHER" id="PTHR34451:SF7">
    <property type="entry name" value="PHD FINGER FAMILY PROTEIN"/>
    <property type="match status" value="1"/>
</dbReference>
<keyword evidence="1" id="KW-0863">Zinc-finger</keyword>
<comment type="caution">
    <text evidence="4">The sequence shown here is derived from an EMBL/GenBank/DDBJ whole genome shotgun (WGS) entry which is preliminary data.</text>
</comment>